<organism evidence="1 2">
    <name type="scientific">Aliikangiella maris</name>
    <dbReference type="NCBI Taxonomy" id="3162458"/>
    <lineage>
        <taxon>Bacteria</taxon>
        <taxon>Pseudomonadati</taxon>
        <taxon>Pseudomonadota</taxon>
        <taxon>Gammaproteobacteria</taxon>
        <taxon>Oceanospirillales</taxon>
        <taxon>Pleioneaceae</taxon>
        <taxon>Aliikangiella</taxon>
    </lineage>
</organism>
<evidence type="ECO:0000313" key="1">
    <source>
        <dbReference type="EMBL" id="MET1257628.1"/>
    </source>
</evidence>
<dbReference type="EMBL" id="JBEVCJ010000140">
    <property type="protein sequence ID" value="MET1257628.1"/>
    <property type="molecule type" value="Genomic_DNA"/>
</dbReference>
<name>A0ABV2C0C1_9GAMM</name>
<reference evidence="1 2" key="1">
    <citation type="submission" date="2024-06" db="EMBL/GenBank/DDBJ databases">
        <authorList>
            <person name="Li F."/>
        </authorList>
    </citation>
    <scope>NUCLEOTIDE SEQUENCE [LARGE SCALE GENOMIC DNA]</scope>
    <source>
        <strain evidence="1 2">GXAS 311</strain>
    </source>
</reference>
<accession>A0ABV2C0C1</accession>
<sequence>MKKYLLSIVIFLTSSFSVPVLSGTPPFQGCIELGCIGKIDKIYLHPSGMVKVPPPIGADTSKLKCTLSEGVFITLKREHVHFKEMYSILLSAHASGKEVYLRVIVDSPDCEIHYSVIY</sequence>
<protein>
    <submittedName>
        <fullName evidence="1">Uncharacterized protein</fullName>
    </submittedName>
</protein>
<dbReference type="Proteomes" id="UP001548189">
    <property type="component" value="Unassembled WGS sequence"/>
</dbReference>
<keyword evidence="2" id="KW-1185">Reference proteome</keyword>
<evidence type="ECO:0000313" key="2">
    <source>
        <dbReference type="Proteomes" id="UP001548189"/>
    </source>
</evidence>
<gene>
    <name evidence="1" type="ORF">ABVT43_21025</name>
</gene>
<comment type="caution">
    <text evidence="1">The sequence shown here is derived from an EMBL/GenBank/DDBJ whole genome shotgun (WGS) entry which is preliminary data.</text>
</comment>
<proteinExistence type="predicted"/>